<accession>A0ABV9SW64</accession>
<keyword evidence="1" id="KW-0472">Membrane</keyword>
<keyword evidence="1" id="KW-0812">Transmembrane</keyword>
<dbReference type="CDD" id="cd00146">
    <property type="entry name" value="PKD"/>
    <property type="match status" value="2"/>
</dbReference>
<evidence type="ECO:0000259" key="2">
    <source>
        <dbReference type="PROSITE" id="PS50093"/>
    </source>
</evidence>
<keyword evidence="1" id="KW-1133">Transmembrane helix</keyword>
<name>A0ABV9SW64_9BACT</name>
<dbReference type="InterPro" id="IPR026341">
    <property type="entry name" value="T9SS_type_B"/>
</dbReference>
<dbReference type="Gene3D" id="2.60.40.740">
    <property type="match status" value="1"/>
</dbReference>
<dbReference type="InterPro" id="IPR000601">
    <property type="entry name" value="PKD_dom"/>
</dbReference>
<dbReference type="InterPro" id="IPR035986">
    <property type="entry name" value="PKD_dom_sf"/>
</dbReference>
<dbReference type="InterPro" id="IPR013783">
    <property type="entry name" value="Ig-like_fold"/>
</dbReference>
<dbReference type="Pfam" id="PF13585">
    <property type="entry name" value="CHU_C"/>
    <property type="match status" value="1"/>
</dbReference>
<dbReference type="Gene3D" id="2.60.40.10">
    <property type="entry name" value="Immunoglobulins"/>
    <property type="match status" value="1"/>
</dbReference>
<organism evidence="3 4">
    <name type="scientific">Negadavirga shengliensis</name>
    <dbReference type="NCBI Taxonomy" id="1389218"/>
    <lineage>
        <taxon>Bacteria</taxon>
        <taxon>Pseudomonadati</taxon>
        <taxon>Bacteroidota</taxon>
        <taxon>Cytophagia</taxon>
        <taxon>Cytophagales</taxon>
        <taxon>Cyclobacteriaceae</taxon>
        <taxon>Negadavirga</taxon>
    </lineage>
</organism>
<reference evidence="4" key="1">
    <citation type="journal article" date="2019" name="Int. J. Syst. Evol. Microbiol.">
        <title>The Global Catalogue of Microorganisms (GCM) 10K type strain sequencing project: providing services to taxonomists for standard genome sequencing and annotation.</title>
        <authorList>
            <consortium name="The Broad Institute Genomics Platform"/>
            <consortium name="The Broad Institute Genome Sequencing Center for Infectious Disease"/>
            <person name="Wu L."/>
            <person name="Ma J."/>
        </authorList>
    </citation>
    <scope>NUCLEOTIDE SEQUENCE [LARGE SCALE GENOMIC DNA]</scope>
    <source>
        <strain evidence="4">CGMCC 4.7466</strain>
    </source>
</reference>
<dbReference type="Pfam" id="PF13573">
    <property type="entry name" value="SprB"/>
    <property type="match status" value="2"/>
</dbReference>
<dbReference type="NCBIfam" id="TIGR04131">
    <property type="entry name" value="Bac_Flav_CTERM"/>
    <property type="match status" value="1"/>
</dbReference>
<proteinExistence type="predicted"/>
<feature type="domain" description="PKD" evidence="2">
    <location>
        <begin position="986"/>
        <end position="1064"/>
    </location>
</feature>
<sequence>MKLYFTYYFDRFIFKSLVMVVLVIAGIHHDNQAQVKKSFQPKTPANSPDKKIYHINGDFAMVGNTSLTLEDYSLFLQNNMPMIYVDVDDDGETFNSSSATLLFSGENDASHECTHILFAGLYWTGRSSPGMTFEVTKNDKTKTLDKREVKIKGPGKADYIQLRAHPNEIWYPQSMEEEDGMFVGYMEITDYVRECGEGEYTVADLALLEGEGGPVGYYGGWGMVVVYENHLMKQRDVVVFDGYAYVASFLGTDYLLDLEGFAAVESGQVNVKMGIMAGEGDRGGIGDYFEIERGVNSNDFLRLNHENNEPNNFFNATITTGDHPRNPKLENNTGMDIAVFEVPNPDNSTIGNGQSSTRFRYGATIDTYVIFNITFAIDADRPHIEGINKLVSQHDETLAGYIIQPGQAMEFELEVRNKGQGGITDGKIVIPIPIAAKFVSAIGEVFFQPSGAVSPYYDEDLGTGGALVWEIGDLPVPDDPEDVLGILRYTLEAVEDCSAFAGFSCETKVPISGKVSGVNAISGIPFSGLELIQGYQNEGGCNSSPITDPIVLELDAGGMTGQGCSQTPPLLELAYCNYDREAFPVSEIEDLFPKGTRFFNGFPVTFQTQEFTQTTPIPIEEGTVTYYAVLSRENSCFKPFTITHKSMVAIPTVTSNYKGANVSCHGAADGSVYALVEGGVPPYRFLWDDEKASTSRSLDGLKAGIYTVTVTDSEGCVSVASVEVEQPPLLLIDLDENKTQISLGCHGAEDGRIVFQALGGSLPIRASLSTVDENGNKRQTRLVDYQVNRDFTIDGLGAGEYILKLDDTNGCYAETSMVITEPAPFTLSSTVTESTDCLEPNSGKLEIVAHGGLPPYSYMWDHGANGPVLENLPGGEYRVQVTDSQGCMVSENFDLAKKDPLEVYVTSSIEVSCDNKTMTNTFYLLVNGGASPYQIVWDGGTVEQDGMVMVTGDPGNYQVSVVDSEGCLAIESVEVLPNFLQAGFDYLSASYDTYQSNLVNYEISFLAEGTGEIETYLWDFGDGNLGSGKDPRHTYQQGGTYPVSLTVTDQYGCTASSIQEILIEESFIVMPNAFTPNGDGINDFFFPSFRYFTSLEFWIYNKWGETIYHTLDWQEKGWDGTLKGQEVPAGNYVYKLVYETPDGRVKEKTGVFLLIR</sequence>
<dbReference type="SUPFAM" id="SSF49299">
    <property type="entry name" value="PKD domain"/>
    <property type="match status" value="1"/>
</dbReference>
<evidence type="ECO:0000313" key="3">
    <source>
        <dbReference type="EMBL" id="MFC4870578.1"/>
    </source>
</evidence>
<gene>
    <name evidence="3" type="ORF">ACFPFU_02690</name>
</gene>
<evidence type="ECO:0000256" key="1">
    <source>
        <dbReference type="SAM" id="Phobius"/>
    </source>
</evidence>
<dbReference type="InterPro" id="IPR025667">
    <property type="entry name" value="SprB_repeat"/>
</dbReference>
<comment type="caution">
    <text evidence="3">The sequence shown here is derived from an EMBL/GenBank/DDBJ whole genome shotgun (WGS) entry which is preliminary data.</text>
</comment>
<dbReference type="PROSITE" id="PS50093">
    <property type="entry name" value="PKD"/>
    <property type="match status" value="1"/>
</dbReference>
<dbReference type="Proteomes" id="UP001595818">
    <property type="component" value="Unassembled WGS sequence"/>
</dbReference>
<dbReference type="EMBL" id="JBHSJJ010000001">
    <property type="protein sequence ID" value="MFC4870578.1"/>
    <property type="molecule type" value="Genomic_DNA"/>
</dbReference>
<dbReference type="Pfam" id="PF18911">
    <property type="entry name" value="PKD_4"/>
    <property type="match status" value="1"/>
</dbReference>
<protein>
    <submittedName>
        <fullName evidence="3">PKD domain-containing protein</fullName>
    </submittedName>
</protein>
<evidence type="ECO:0000313" key="4">
    <source>
        <dbReference type="Proteomes" id="UP001595818"/>
    </source>
</evidence>
<dbReference type="InterPro" id="IPR022409">
    <property type="entry name" value="PKD/Chitinase_dom"/>
</dbReference>
<feature type="transmembrane region" description="Helical" evidence="1">
    <location>
        <begin position="12"/>
        <end position="29"/>
    </location>
</feature>
<dbReference type="RefSeq" id="WP_377061234.1">
    <property type="nucleotide sequence ID" value="NZ_JBHSJJ010000001.1"/>
</dbReference>
<keyword evidence="4" id="KW-1185">Reference proteome</keyword>
<dbReference type="SMART" id="SM00089">
    <property type="entry name" value="PKD"/>
    <property type="match status" value="1"/>
</dbReference>